<dbReference type="NCBIfam" id="NF007214">
    <property type="entry name" value="PRK09636.1"/>
    <property type="match status" value="1"/>
</dbReference>
<dbReference type="Proteomes" id="UP000635565">
    <property type="component" value="Unassembled WGS sequence"/>
</dbReference>
<dbReference type="PANTHER" id="PTHR30173:SF36">
    <property type="entry name" value="ECF RNA POLYMERASE SIGMA FACTOR SIGJ"/>
    <property type="match status" value="1"/>
</dbReference>
<protein>
    <submittedName>
        <fullName evidence="4">DNA-directed RNA polymerase sigma-70 factor</fullName>
    </submittedName>
</protein>
<dbReference type="Gene3D" id="1.10.10.10">
    <property type="entry name" value="Winged helix-like DNA-binding domain superfamily/Winged helix DNA-binding domain"/>
    <property type="match status" value="1"/>
</dbReference>
<dbReference type="Gene3D" id="3.10.450.50">
    <property type="match status" value="1"/>
</dbReference>
<reference evidence="4 5" key="1">
    <citation type="journal article" date="2021" name="Int. J. Syst. Evol. Microbiol.">
        <title>Reticulibacter mediterranei gen. nov., sp. nov., within the new family Reticulibacteraceae fam. nov., and Ktedonospora formicarum gen. nov., sp. nov., Ktedonobacter robiniae sp. nov., Dictyobacter formicarum sp. nov. and Dictyobacter arantiisoli sp. nov., belonging to the class Ktedonobacteria.</title>
        <authorList>
            <person name="Yabe S."/>
            <person name="Zheng Y."/>
            <person name="Wang C.M."/>
            <person name="Sakai Y."/>
            <person name="Abe K."/>
            <person name="Yokota A."/>
            <person name="Donadio S."/>
            <person name="Cavaletti L."/>
            <person name="Monciardini P."/>
        </authorList>
    </citation>
    <scope>NUCLEOTIDE SEQUENCE [LARGE SCALE GENOMIC DNA]</scope>
    <source>
        <strain evidence="4 5">SOSP1-9</strain>
    </source>
</reference>
<keyword evidence="4" id="KW-0240">DNA-directed RNA polymerase</keyword>
<dbReference type="PANTHER" id="PTHR30173">
    <property type="entry name" value="SIGMA 19 FACTOR"/>
    <property type="match status" value="1"/>
</dbReference>
<keyword evidence="5" id="KW-1185">Reference proteome</keyword>
<gene>
    <name evidence="4" type="ORF">KSZ_66940</name>
</gene>
<dbReference type="InterPro" id="IPR013324">
    <property type="entry name" value="RNA_pol_sigma_r3/r4-like"/>
</dbReference>
<comment type="caution">
    <text evidence="4">The sequence shown here is derived from an EMBL/GenBank/DDBJ whole genome shotgun (WGS) entry which is preliminary data.</text>
</comment>
<feature type="domain" description="RNA polymerase sigma factor 70 region 4 type 2" evidence="3">
    <location>
        <begin position="121"/>
        <end position="168"/>
    </location>
</feature>
<comment type="subunit">
    <text evidence="1">Interacts transiently with the RNA polymerase catalytic core formed by RpoA, RpoB, RpoC and RpoZ (2 alpha, 1 beta, 1 beta' and 1 omega subunit) to form the RNA polymerase holoenzyme that can initiate transcription.</text>
</comment>
<name>A0ABQ3VSZ2_9CHLR</name>
<proteinExistence type="predicted"/>
<accession>A0ABQ3VSZ2</accession>
<evidence type="ECO:0000259" key="2">
    <source>
        <dbReference type="Pfam" id="PF04542"/>
    </source>
</evidence>
<dbReference type="InterPro" id="IPR013325">
    <property type="entry name" value="RNA_pol_sigma_r2"/>
</dbReference>
<evidence type="ECO:0000313" key="4">
    <source>
        <dbReference type="EMBL" id="GHO88688.1"/>
    </source>
</evidence>
<feature type="domain" description="RNA polymerase sigma-70 region 2" evidence="2">
    <location>
        <begin position="18"/>
        <end position="78"/>
    </location>
</feature>
<dbReference type="InterPro" id="IPR007627">
    <property type="entry name" value="RNA_pol_sigma70_r2"/>
</dbReference>
<dbReference type="RefSeq" id="WP_201366242.1">
    <property type="nucleotide sequence ID" value="NZ_BNJJ01000026.1"/>
</dbReference>
<dbReference type="SUPFAM" id="SSF54427">
    <property type="entry name" value="NTF2-like"/>
    <property type="match status" value="1"/>
</dbReference>
<dbReference type="InterPro" id="IPR014284">
    <property type="entry name" value="RNA_pol_sigma-70_dom"/>
</dbReference>
<dbReference type="Pfam" id="PF08281">
    <property type="entry name" value="Sigma70_r4_2"/>
    <property type="match status" value="1"/>
</dbReference>
<dbReference type="InterPro" id="IPR052704">
    <property type="entry name" value="ECF_Sigma-70_Domain"/>
</dbReference>
<dbReference type="NCBIfam" id="TIGR02957">
    <property type="entry name" value="SigX4"/>
    <property type="match status" value="1"/>
</dbReference>
<dbReference type="SUPFAM" id="SSF88659">
    <property type="entry name" value="Sigma3 and sigma4 domains of RNA polymerase sigma factors"/>
    <property type="match status" value="1"/>
</dbReference>
<dbReference type="EMBL" id="BNJJ01000026">
    <property type="protein sequence ID" value="GHO88688.1"/>
    <property type="molecule type" value="Genomic_DNA"/>
</dbReference>
<evidence type="ECO:0000259" key="3">
    <source>
        <dbReference type="Pfam" id="PF08281"/>
    </source>
</evidence>
<dbReference type="InterPro" id="IPR014303">
    <property type="entry name" value="RNA_pol_sigma-70_ECF"/>
</dbReference>
<dbReference type="Pfam" id="PF04542">
    <property type="entry name" value="Sigma70_r2"/>
    <property type="match status" value="1"/>
</dbReference>
<sequence length="301" mass="34182">MYTGVRQLTVSNNSEQIFDQYRILLFSIAYRMLGSVSDAEDMVQESFVRWLQTDQQAVQSPKAYLSTVVVRLCIDHERLARAQREVYVGPWLPEPLQLEQYPDLSQGVQLDESLSYAFLIMLQKLGPLERAVFLLRDVFDYDYAEIAAIVEKSEVNCRQVLRRAHQHLEQDRARFEVSHEQQERLTSQFLSASLNGDMQGLLTLLAEDVVFTADSGGKVRAGLKPVAGADKVTRGMLGGMRFLPAGVWTRIEEINGQPAIVGYQDNRPYGIILLAVVGNKVQHVYTILNPDKLRAIRQWHS</sequence>
<evidence type="ECO:0000313" key="5">
    <source>
        <dbReference type="Proteomes" id="UP000635565"/>
    </source>
</evidence>
<dbReference type="InterPro" id="IPR013249">
    <property type="entry name" value="RNA_pol_sigma70_r4_t2"/>
</dbReference>
<dbReference type="GO" id="GO:0000428">
    <property type="term" value="C:DNA-directed RNA polymerase complex"/>
    <property type="evidence" value="ECO:0007669"/>
    <property type="project" value="UniProtKB-KW"/>
</dbReference>
<keyword evidence="4" id="KW-0804">Transcription</keyword>
<organism evidence="4 5">
    <name type="scientific">Dictyobacter formicarum</name>
    <dbReference type="NCBI Taxonomy" id="2778368"/>
    <lineage>
        <taxon>Bacteria</taxon>
        <taxon>Bacillati</taxon>
        <taxon>Chloroflexota</taxon>
        <taxon>Ktedonobacteria</taxon>
        <taxon>Ktedonobacterales</taxon>
        <taxon>Dictyobacteraceae</taxon>
        <taxon>Dictyobacter</taxon>
    </lineage>
</organism>
<dbReference type="SUPFAM" id="SSF88946">
    <property type="entry name" value="Sigma2 domain of RNA polymerase sigma factors"/>
    <property type="match status" value="1"/>
</dbReference>
<dbReference type="NCBIfam" id="TIGR02937">
    <property type="entry name" value="sigma70-ECF"/>
    <property type="match status" value="1"/>
</dbReference>
<dbReference type="InterPro" id="IPR036388">
    <property type="entry name" value="WH-like_DNA-bd_sf"/>
</dbReference>
<dbReference type="InterPro" id="IPR032710">
    <property type="entry name" value="NTF2-like_dom_sf"/>
</dbReference>
<dbReference type="Gene3D" id="1.10.1740.10">
    <property type="match status" value="1"/>
</dbReference>
<evidence type="ECO:0000256" key="1">
    <source>
        <dbReference type="ARBA" id="ARBA00011344"/>
    </source>
</evidence>